<proteinExistence type="inferred from homology"/>
<dbReference type="InterPro" id="IPR023346">
    <property type="entry name" value="Lysozyme-like_dom_sf"/>
</dbReference>
<protein>
    <submittedName>
        <fullName evidence="3">Soluble lytic murein transglycosylase</fullName>
    </submittedName>
</protein>
<dbReference type="STRING" id="1121421.SAMN02745123_00406"/>
<dbReference type="Gene3D" id="1.10.530.10">
    <property type="match status" value="1"/>
</dbReference>
<dbReference type="GO" id="GO:0000270">
    <property type="term" value="P:peptidoglycan metabolic process"/>
    <property type="evidence" value="ECO:0007669"/>
    <property type="project" value="InterPro"/>
</dbReference>
<evidence type="ECO:0000256" key="1">
    <source>
        <dbReference type="ARBA" id="ARBA00007734"/>
    </source>
</evidence>
<evidence type="ECO:0000313" key="3">
    <source>
        <dbReference type="EMBL" id="SHK01908.1"/>
    </source>
</evidence>
<organism evidence="3 4">
    <name type="scientific">Desulforamulus aeronauticus DSM 10349</name>
    <dbReference type="NCBI Taxonomy" id="1121421"/>
    <lineage>
        <taxon>Bacteria</taxon>
        <taxon>Bacillati</taxon>
        <taxon>Bacillota</taxon>
        <taxon>Clostridia</taxon>
        <taxon>Eubacteriales</taxon>
        <taxon>Peptococcaceae</taxon>
        <taxon>Desulforamulus</taxon>
    </lineage>
</organism>
<feature type="domain" description="Transglycosylase SLT" evidence="2">
    <location>
        <begin position="46"/>
        <end position="159"/>
    </location>
</feature>
<evidence type="ECO:0000259" key="2">
    <source>
        <dbReference type="Pfam" id="PF01464"/>
    </source>
</evidence>
<dbReference type="InterPro" id="IPR000189">
    <property type="entry name" value="Transglyc_AS"/>
</dbReference>
<dbReference type="GO" id="GO:0008933">
    <property type="term" value="F:peptidoglycan lytic transglycosylase activity"/>
    <property type="evidence" value="ECO:0007669"/>
    <property type="project" value="InterPro"/>
</dbReference>
<gene>
    <name evidence="3" type="ORF">SAMN02745123_00406</name>
</gene>
<dbReference type="EMBL" id="FRAR01000005">
    <property type="protein sequence ID" value="SHK01908.1"/>
    <property type="molecule type" value="Genomic_DNA"/>
</dbReference>
<accession>A0A1M6P1W9</accession>
<dbReference type="SUPFAM" id="SSF53955">
    <property type="entry name" value="Lysozyme-like"/>
    <property type="match status" value="1"/>
</dbReference>
<reference evidence="4" key="1">
    <citation type="submission" date="2016-11" db="EMBL/GenBank/DDBJ databases">
        <authorList>
            <person name="Varghese N."/>
            <person name="Submissions S."/>
        </authorList>
    </citation>
    <scope>NUCLEOTIDE SEQUENCE [LARGE SCALE GENOMIC DNA]</scope>
    <source>
        <strain evidence="4">DSM 10349</strain>
    </source>
</reference>
<dbReference type="PANTHER" id="PTHR37423:SF2">
    <property type="entry name" value="MEMBRANE-BOUND LYTIC MUREIN TRANSGLYCOSYLASE C"/>
    <property type="match status" value="1"/>
</dbReference>
<keyword evidence="4" id="KW-1185">Reference proteome</keyword>
<name>A0A1M6P1W9_9FIRM</name>
<sequence length="198" mass="23136">MFLRRKKKPRLKRKLLLVLLLLILWLNHRAIAEMVYPLHHQEVIYHYSEVKNLDPLLVAAIIKTESNFQANATSPKGARGLMQLMPETASWVAEQTGNGPLNTEALYNPETNIQLGTWYLADLLELFEGDVVLATAAYNAGRGNVKKWLDQQHWTGQRKTIDQIPFVETRQYIRRVLWNYKVYYYLYGEGQARRYDID</sequence>
<dbReference type="Pfam" id="PF01464">
    <property type="entry name" value="SLT"/>
    <property type="match status" value="1"/>
</dbReference>
<comment type="similarity">
    <text evidence="1">Belongs to the transglycosylase Slt family.</text>
</comment>
<dbReference type="PANTHER" id="PTHR37423">
    <property type="entry name" value="SOLUBLE LYTIC MUREIN TRANSGLYCOSYLASE-RELATED"/>
    <property type="match status" value="1"/>
</dbReference>
<evidence type="ECO:0000313" key="4">
    <source>
        <dbReference type="Proteomes" id="UP000183997"/>
    </source>
</evidence>
<dbReference type="AlphaFoldDB" id="A0A1M6P1W9"/>
<dbReference type="GO" id="GO:0016020">
    <property type="term" value="C:membrane"/>
    <property type="evidence" value="ECO:0007669"/>
    <property type="project" value="InterPro"/>
</dbReference>
<dbReference type="Proteomes" id="UP000183997">
    <property type="component" value="Unassembled WGS sequence"/>
</dbReference>
<dbReference type="CDD" id="cd16896">
    <property type="entry name" value="LT_Slt70-like"/>
    <property type="match status" value="1"/>
</dbReference>
<dbReference type="PROSITE" id="PS00922">
    <property type="entry name" value="TRANSGLYCOSYLASE"/>
    <property type="match status" value="1"/>
</dbReference>
<dbReference type="InterPro" id="IPR008258">
    <property type="entry name" value="Transglycosylase_SLT_dom_1"/>
</dbReference>